<evidence type="ECO:0000256" key="2">
    <source>
        <dbReference type="SAM" id="SignalP"/>
    </source>
</evidence>
<dbReference type="Proteomes" id="UP000005952">
    <property type="component" value="Chromosome"/>
</dbReference>
<feature type="signal peptide" evidence="2">
    <location>
        <begin position="1"/>
        <end position="24"/>
    </location>
</feature>
<proteinExistence type="predicted"/>
<organism evidence="3 4">
    <name type="scientific">Hyphomicrobium denitrificans 1NES1</name>
    <dbReference type="NCBI Taxonomy" id="670307"/>
    <lineage>
        <taxon>Bacteria</taxon>
        <taxon>Pseudomonadati</taxon>
        <taxon>Pseudomonadota</taxon>
        <taxon>Alphaproteobacteria</taxon>
        <taxon>Hyphomicrobiales</taxon>
        <taxon>Hyphomicrobiaceae</taxon>
        <taxon>Hyphomicrobium</taxon>
    </lineage>
</organism>
<accession>N0BGN7</accession>
<dbReference type="AlphaFoldDB" id="N0BGN7"/>
<keyword evidence="4" id="KW-1185">Reference proteome</keyword>
<feature type="compositionally biased region" description="Gly residues" evidence="1">
    <location>
        <begin position="30"/>
        <end position="48"/>
    </location>
</feature>
<feature type="chain" id="PRO_5004105577" evidence="2">
    <location>
        <begin position="25"/>
        <end position="160"/>
    </location>
</feature>
<keyword evidence="2" id="KW-0732">Signal</keyword>
<dbReference type="KEGG" id="hdt:HYPDE_38193"/>
<sequence length="160" mass="16385">MQKISVGLFALAASLTLGVATLHAQEYGKGKAGGGAESQQGGGGGSASGGAKMHDEGGGGGGGGGGSGGSGGSARMRHDGGGDRIRPDRDQGGSVRMRNHDGGGRIGHHRRGHWRGGIWIYDDYDGGYGGGYCYRARRICADRWGWGGPGFRRCLRHRGC</sequence>
<reference evidence="3 4" key="1">
    <citation type="journal article" date="2013" name="Genome Announc.">
        <title>Genome sequences for three denitrifying bacterial strains isolated from a uranium- and nitrate-contaminated subsurface environment.</title>
        <authorList>
            <person name="Venkatramanan R."/>
            <person name="Prakash O."/>
            <person name="Woyke T."/>
            <person name="Chain P."/>
            <person name="Goodwin L.A."/>
            <person name="Watson D."/>
            <person name="Brooks S."/>
            <person name="Kostka J.E."/>
            <person name="Green S.J."/>
        </authorList>
    </citation>
    <scope>NUCLEOTIDE SEQUENCE [LARGE SCALE GENOMIC DNA]</scope>
    <source>
        <strain evidence="3 4">1NES1</strain>
    </source>
</reference>
<gene>
    <name evidence="3" type="ORF">HYPDE_38193</name>
</gene>
<name>N0BGN7_9HYPH</name>
<dbReference type="EMBL" id="CP005587">
    <property type="protein sequence ID" value="AGK59310.1"/>
    <property type="molecule type" value="Genomic_DNA"/>
</dbReference>
<evidence type="ECO:0000313" key="3">
    <source>
        <dbReference type="EMBL" id="AGK59310.1"/>
    </source>
</evidence>
<feature type="compositionally biased region" description="Gly residues" evidence="1">
    <location>
        <begin position="58"/>
        <end position="72"/>
    </location>
</feature>
<feature type="compositionally biased region" description="Basic and acidic residues" evidence="1">
    <location>
        <begin position="76"/>
        <end position="91"/>
    </location>
</feature>
<dbReference type="HOGENOM" id="CLU_1649829_0_0_5"/>
<protein>
    <submittedName>
        <fullName evidence="3">Cellulase</fullName>
    </submittedName>
</protein>
<evidence type="ECO:0000313" key="4">
    <source>
        <dbReference type="Proteomes" id="UP000005952"/>
    </source>
</evidence>
<dbReference type="RefSeq" id="WP_015599325.1">
    <property type="nucleotide sequence ID" value="NC_021172.1"/>
</dbReference>
<feature type="region of interest" description="Disordered" evidence="1">
    <location>
        <begin position="28"/>
        <end position="109"/>
    </location>
</feature>
<evidence type="ECO:0000256" key="1">
    <source>
        <dbReference type="SAM" id="MobiDB-lite"/>
    </source>
</evidence>